<evidence type="ECO:0000256" key="1">
    <source>
        <dbReference type="ARBA" id="ARBA00022723"/>
    </source>
</evidence>
<dbReference type="Pfam" id="PF13913">
    <property type="entry name" value="zf-C2HC_2"/>
    <property type="match status" value="3"/>
</dbReference>
<keyword evidence="1" id="KW-0479">Metal-binding</keyword>
<dbReference type="AlphaFoldDB" id="A0A5F8G244"/>
<dbReference type="GeneTree" id="ENSGT00940000164652"/>
<feature type="compositionally biased region" description="Basic and acidic residues" evidence="6">
    <location>
        <begin position="744"/>
        <end position="762"/>
    </location>
</feature>
<evidence type="ECO:0000256" key="4">
    <source>
        <dbReference type="ARBA" id="ARBA00022833"/>
    </source>
</evidence>
<feature type="domain" description="C2HC/C3H-type" evidence="7">
    <location>
        <begin position="82"/>
        <end position="111"/>
    </location>
</feature>
<dbReference type="PANTHER" id="PTHR13555">
    <property type="entry name" value="C2H2 ZINC FINGER CGI-62-RELATED"/>
    <property type="match status" value="1"/>
</dbReference>
<name>A0A5F8G244_MONDO</name>
<dbReference type="PROSITE" id="PS52027">
    <property type="entry name" value="ZF_C2HC_C3H"/>
    <property type="match status" value="3"/>
</dbReference>
<feature type="region of interest" description="Disordered" evidence="6">
    <location>
        <begin position="620"/>
        <end position="653"/>
    </location>
</feature>
<gene>
    <name evidence="8" type="primary">ZNF474</name>
</gene>
<feature type="region of interest" description="Disordered" evidence="6">
    <location>
        <begin position="235"/>
        <end position="262"/>
    </location>
</feature>
<accession>A0A5F8G244</accession>
<dbReference type="InterPro" id="IPR026319">
    <property type="entry name" value="ZC2HC1A/B-like"/>
</dbReference>
<feature type="region of interest" description="Disordered" evidence="6">
    <location>
        <begin position="432"/>
        <end position="451"/>
    </location>
</feature>
<reference evidence="8 9" key="1">
    <citation type="journal article" date="2007" name="Nature">
        <title>Genome of the marsupial Monodelphis domestica reveals innovation in non-coding sequences.</title>
        <authorList>
            <person name="Mikkelsen T.S."/>
            <person name="Wakefield M.J."/>
            <person name="Aken B."/>
            <person name="Amemiya C.T."/>
            <person name="Chang J.L."/>
            <person name="Duke S."/>
            <person name="Garber M."/>
            <person name="Gentles A.J."/>
            <person name="Goodstadt L."/>
            <person name="Heger A."/>
            <person name="Jurka J."/>
            <person name="Kamal M."/>
            <person name="Mauceli E."/>
            <person name="Searle S.M."/>
            <person name="Sharpe T."/>
            <person name="Baker M.L."/>
            <person name="Batzer M.A."/>
            <person name="Benos P.V."/>
            <person name="Belov K."/>
            <person name="Clamp M."/>
            <person name="Cook A."/>
            <person name="Cuff J."/>
            <person name="Das R."/>
            <person name="Davidow L."/>
            <person name="Deakin J.E."/>
            <person name="Fazzari M.J."/>
            <person name="Glass J.L."/>
            <person name="Grabherr M."/>
            <person name="Greally J.M."/>
            <person name="Gu W."/>
            <person name="Hore T.A."/>
            <person name="Huttley G.A."/>
            <person name="Kleber M."/>
            <person name="Jirtle R.L."/>
            <person name="Koina E."/>
            <person name="Lee J.T."/>
            <person name="Mahony S."/>
            <person name="Marra M.A."/>
            <person name="Miller R.D."/>
            <person name="Nicholls R.D."/>
            <person name="Oda M."/>
            <person name="Papenfuss A.T."/>
            <person name="Parra Z.E."/>
            <person name="Pollock D.D."/>
            <person name="Ray D.A."/>
            <person name="Schein J.E."/>
            <person name="Speed T.P."/>
            <person name="Thompson K."/>
            <person name="VandeBerg J.L."/>
            <person name="Wade C.M."/>
            <person name="Walker J.A."/>
            <person name="Waters P.D."/>
            <person name="Webber C."/>
            <person name="Weidman J.R."/>
            <person name="Xie X."/>
            <person name="Zody M.C."/>
            <person name="Baldwin J."/>
            <person name="Abdouelleil A."/>
            <person name="Abdulkadir J."/>
            <person name="Abebe A."/>
            <person name="Abera B."/>
            <person name="Abreu J."/>
            <person name="Acer S.C."/>
            <person name="Aftuck L."/>
            <person name="Alexander A."/>
            <person name="An P."/>
            <person name="Anderson E."/>
            <person name="Anderson S."/>
            <person name="Arachi H."/>
            <person name="Azer M."/>
            <person name="Bachantsang P."/>
            <person name="Barry A."/>
            <person name="Bayul T."/>
            <person name="Berlin A."/>
            <person name="Bessette D."/>
            <person name="Bloom T."/>
            <person name="Bloom T."/>
            <person name="Boguslavskiy L."/>
            <person name="Bonnet C."/>
            <person name="Boukhgalter B."/>
            <person name="Bourzgui I."/>
            <person name="Brown A."/>
            <person name="Cahill P."/>
            <person name="Channer S."/>
            <person name="Cheshatsang Y."/>
            <person name="Chuda L."/>
            <person name="Citroen M."/>
            <person name="Collymore A."/>
            <person name="Cooke P."/>
            <person name="Costello M."/>
            <person name="D'Aco K."/>
            <person name="Daza R."/>
            <person name="De Haan G."/>
            <person name="DeGray S."/>
            <person name="DeMaso C."/>
            <person name="Dhargay N."/>
            <person name="Dooley K."/>
            <person name="Dooley E."/>
            <person name="Doricent M."/>
            <person name="Dorje P."/>
            <person name="Dorjee K."/>
            <person name="Dupes A."/>
            <person name="Elong R."/>
            <person name="Falk J."/>
            <person name="Farina A."/>
            <person name="Faro S."/>
            <person name="Ferguson D."/>
            <person name="Fisher S."/>
            <person name="Foley C.D."/>
            <person name="Franke A."/>
            <person name="Friedrich D."/>
            <person name="Gadbois L."/>
            <person name="Gearin G."/>
            <person name="Gearin C.R."/>
            <person name="Giannoukos G."/>
            <person name="Goode T."/>
            <person name="Graham J."/>
            <person name="Grandbois E."/>
            <person name="Grewal S."/>
            <person name="Gyaltsen K."/>
            <person name="Hafez N."/>
            <person name="Hagos B."/>
            <person name="Hall J."/>
            <person name="Henson C."/>
            <person name="Hollinger A."/>
            <person name="Honan T."/>
            <person name="Huard M.D."/>
            <person name="Hughes L."/>
            <person name="Hurhula B."/>
            <person name="Husby M.E."/>
            <person name="Kamat A."/>
            <person name="Kanga B."/>
            <person name="Kashin S."/>
            <person name="Khazanovich D."/>
            <person name="Kisner P."/>
            <person name="Lance K."/>
            <person name="Lara M."/>
            <person name="Lee W."/>
            <person name="Lennon N."/>
            <person name="Letendre F."/>
            <person name="LeVine R."/>
            <person name="Lipovsky A."/>
            <person name="Liu X."/>
            <person name="Liu J."/>
            <person name="Liu S."/>
            <person name="Lokyitsang T."/>
            <person name="Lokyitsang Y."/>
            <person name="Lubonja R."/>
            <person name="Lui A."/>
            <person name="MacDonald P."/>
            <person name="Magnisalis V."/>
            <person name="Maru K."/>
            <person name="Matthews C."/>
            <person name="McCusker W."/>
            <person name="McDonough S."/>
            <person name="Mehta T."/>
            <person name="Meldrim J."/>
            <person name="Meneus L."/>
            <person name="Mihai O."/>
            <person name="Mihalev A."/>
            <person name="Mihova T."/>
            <person name="Mittelman R."/>
            <person name="Mlenga V."/>
            <person name="Montmayeur A."/>
            <person name="Mulrain L."/>
            <person name="Navidi A."/>
            <person name="Naylor J."/>
            <person name="Negash T."/>
            <person name="Nguyen T."/>
            <person name="Nguyen N."/>
            <person name="Nicol R."/>
            <person name="Norbu C."/>
            <person name="Norbu N."/>
            <person name="Novod N."/>
            <person name="O'Neill B."/>
            <person name="Osman S."/>
            <person name="Markiewicz E."/>
            <person name="Oyono O.L."/>
            <person name="Patti C."/>
            <person name="Phunkhang P."/>
            <person name="Pierre F."/>
            <person name="Priest M."/>
            <person name="Raghuraman S."/>
            <person name="Rege F."/>
            <person name="Reyes R."/>
            <person name="Rise C."/>
            <person name="Rogov P."/>
            <person name="Ross K."/>
            <person name="Ryan E."/>
            <person name="Settipalli S."/>
            <person name="Shea T."/>
            <person name="Sherpa N."/>
            <person name="Shi L."/>
            <person name="Shih D."/>
            <person name="Sparrow T."/>
            <person name="Spaulding J."/>
            <person name="Stalker J."/>
            <person name="Stange-Thomann N."/>
            <person name="Stavropoulos S."/>
            <person name="Stone C."/>
            <person name="Strader C."/>
            <person name="Tesfaye S."/>
            <person name="Thomson T."/>
            <person name="Thoulutsang Y."/>
            <person name="Thoulutsang D."/>
            <person name="Topham K."/>
            <person name="Topping I."/>
            <person name="Tsamla T."/>
            <person name="Vassiliev H."/>
            <person name="Vo A."/>
            <person name="Wangchuk T."/>
            <person name="Wangdi T."/>
            <person name="Weiand M."/>
            <person name="Wilkinson J."/>
            <person name="Wilson A."/>
            <person name="Yadav S."/>
            <person name="Young G."/>
            <person name="Yu Q."/>
            <person name="Zembek L."/>
            <person name="Zhong D."/>
            <person name="Zimmer A."/>
            <person name="Zwirko Z."/>
            <person name="Jaffe D.B."/>
            <person name="Alvarez P."/>
            <person name="Brockman W."/>
            <person name="Butler J."/>
            <person name="Chin C."/>
            <person name="Gnerre S."/>
            <person name="MacCallum I."/>
            <person name="Graves J.A."/>
            <person name="Ponting C.P."/>
            <person name="Breen M."/>
            <person name="Samollow P.B."/>
            <person name="Lander E.S."/>
            <person name="Lindblad-Toh K."/>
        </authorList>
    </citation>
    <scope>NUCLEOTIDE SEQUENCE [LARGE SCALE GENOMIC DNA]</scope>
</reference>
<dbReference type="SUPFAM" id="SSF48695">
    <property type="entry name" value="Multiheme cytochromes"/>
    <property type="match status" value="2"/>
</dbReference>
<reference evidence="8" key="2">
    <citation type="submission" date="2025-08" db="UniProtKB">
        <authorList>
            <consortium name="Ensembl"/>
        </authorList>
    </citation>
    <scope>IDENTIFICATION</scope>
</reference>
<feature type="compositionally biased region" description="Basic residues" evidence="6">
    <location>
        <begin position="37"/>
        <end position="48"/>
    </location>
</feature>
<keyword evidence="4" id="KW-0862">Zinc</keyword>
<feature type="region of interest" description="Disordered" evidence="6">
    <location>
        <begin position="1"/>
        <end position="76"/>
    </location>
</feature>
<evidence type="ECO:0000313" key="8">
    <source>
        <dbReference type="Ensembl" id="ENSMODP00000041505.1"/>
    </source>
</evidence>
<evidence type="ECO:0000313" key="9">
    <source>
        <dbReference type="Proteomes" id="UP000002280"/>
    </source>
</evidence>
<proteinExistence type="predicted"/>
<keyword evidence="2" id="KW-0677">Repeat</keyword>
<evidence type="ECO:0000256" key="6">
    <source>
        <dbReference type="SAM" id="MobiDB-lite"/>
    </source>
</evidence>
<evidence type="ECO:0000256" key="3">
    <source>
        <dbReference type="ARBA" id="ARBA00022771"/>
    </source>
</evidence>
<evidence type="ECO:0000256" key="5">
    <source>
        <dbReference type="PROSITE-ProRule" id="PRU01371"/>
    </source>
</evidence>
<feature type="region of interest" description="Disordered" evidence="6">
    <location>
        <begin position="744"/>
        <end position="774"/>
    </location>
</feature>
<dbReference type="Bgee" id="ENSMODG00000025417">
    <property type="expression patterns" value="Expressed in spermatid and 5 other cell types or tissues"/>
</dbReference>
<keyword evidence="3 5" id="KW-0863">Zinc-finger</keyword>
<feature type="domain" description="C2HC/C3H-type" evidence="7">
    <location>
        <begin position="153"/>
        <end position="182"/>
    </location>
</feature>
<feature type="compositionally biased region" description="Basic and acidic residues" evidence="6">
    <location>
        <begin position="249"/>
        <end position="262"/>
    </location>
</feature>
<evidence type="ECO:0000259" key="7">
    <source>
        <dbReference type="PROSITE" id="PS52027"/>
    </source>
</evidence>
<organism evidence="8 9">
    <name type="scientific">Monodelphis domestica</name>
    <name type="common">Gray short-tailed opossum</name>
    <dbReference type="NCBI Taxonomy" id="13616"/>
    <lineage>
        <taxon>Eukaryota</taxon>
        <taxon>Metazoa</taxon>
        <taxon>Chordata</taxon>
        <taxon>Craniata</taxon>
        <taxon>Vertebrata</taxon>
        <taxon>Euteleostomi</taxon>
        <taxon>Mammalia</taxon>
        <taxon>Metatheria</taxon>
        <taxon>Didelphimorphia</taxon>
        <taxon>Didelphidae</taxon>
        <taxon>Monodelphis</taxon>
    </lineage>
</organism>
<evidence type="ECO:0000256" key="2">
    <source>
        <dbReference type="ARBA" id="ARBA00022737"/>
    </source>
</evidence>
<protein>
    <recommendedName>
        <fullName evidence="7">C2HC/C3H-type domain-containing protein</fullName>
    </recommendedName>
</protein>
<dbReference type="Proteomes" id="UP000002280">
    <property type="component" value="Chromosome 6"/>
</dbReference>
<dbReference type="Gene3D" id="3.30.160.60">
    <property type="entry name" value="Classic Zinc Finger"/>
    <property type="match status" value="2"/>
</dbReference>
<feature type="domain" description="C2HC/C3H-type" evidence="7">
    <location>
        <begin position="195"/>
        <end position="224"/>
    </location>
</feature>
<feature type="compositionally biased region" description="Basic and acidic residues" evidence="6">
    <location>
        <begin position="373"/>
        <end position="390"/>
    </location>
</feature>
<feature type="region of interest" description="Disordered" evidence="6">
    <location>
        <begin position="871"/>
        <end position="901"/>
    </location>
</feature>
<reference evidence="8" key="3">
    <citation type="submission" date="2025-09" db="UniProtKB">
        <authorList>
            <consortium name="Ensembl"/>
        </authorList>
    </citation>
    <scope>IDENTIFICATION</scope>
</reference>
<feature type="compositionally biased region" description="Basic and acidic residues" evidence="6">
    <location>
        <begin position="620"/>
        <end position="638"/>
    </location>
</feature>
<feature type="compositionally biased region" description="Basic and acidic residues" evidence="6">
    <location>
        <begin position="871"/>
        <end position="896"/>
    </location>
</feature>
<dbReference type="InterPro" id="IPR049899">
    <property type="entry name" value="Znf_C2HC_C3H"/>
</dbReference>
<dbReference type="InterPro" id="IPR036280">
    <property type="entry name" value="Multihaem_cyt_sf"/>
</dbReference>
<keyword evidence="9" id="KW-1185">Reference proteome</keyword>
<dbReference type="Ensembl" id="ENSMODT00000063635.1">
    <property type="protein sequence ID" value="ENSMODP00000041505.1"/>
    <property type="gene ID" value="ENSMODG00000025417.2"/>
</dbReference>
<feature type="region of interest" description="Disordered" evidence="6">
    <location>
        <begin position="373"/>
        <end position="402"/>
    </location>
</feature>
<sequence length="943" mass="108542">MEKSKEKSIRGLRHSIAGPSHAVLSSDSSDSSETKRLHTSKVIKKASQVKRPSTVIVRKRSSRESASSGTDSHPIIPPRRPAFKLCYICGREFGSLSLAIHEPQCLRKWHNENNKLPRHLKRQPPRKPQPLGTAVSNNLHSLQKAALQNGQPQQLPCEYCGQTFWPVDLAIHQRTCKQSPPTKKDMFVEFMFLPRTAICYICGQKFVSQDLPAHEAECLEKWKAENDRLPEELRQMPPQKPQQFPNNLDKPEKKASSNDRPKDEPIVCSLCHKPVKADRFQVHQKFCKGQVSGTGTYESGAKMAEAVKIHPQTSKAGSSPPDKTGPTEQEMFVEFMFLPRTINCYICNQKIFVEAFLAHEVQCLQKWKEENDQLPEEQRQTPPQRPEHFASELALSRKKPSPNPEDDLVVCFRCHNTVNRNDFNEHQKTCQFQGSESANAESSPPNETGPTEQEMFVEFMFLPRMITCYICNQKIVVEAFLAHEVRCLEKWNEENDQLPEEQRQTPPQRPEHFTSELALWRKKPSPNPEDDLVVCFRCHNTINRYDFNEHQKACQFQSSESANAESSPPNETGPTEQEMFVEFMFLPRTINCYICNQKIFVEAFLDHEVQCLEKWKEENDQLPEEQRQTPPQRPEHFASELALSRKKPSPNPEDDLVVCSRCHNTVNRYDFYEHQKTCQFQGSESANAESSPPNEAGATEKETFVEFIFLPRTINCYICDQKIVVEAFLAHEVQCLEKWKEENDQLPEEQRQTPPQRPEHFASELALSRKKPSPNPEDDLVVCFRCHNTVNRYDFHEHQKTCQFQGSESVNAESSPPNENGPRKKENIVEFMSLPKMISCYICGQKIVAQVFPAHEAECLEKWKVENDQLPEEQRQTPPQRPEHFASELGLSEEKPSPNPEEELVVCSRCHQSIHPDNFHEHQKTCQVQASETVKVRFSSPTR</sequence>
<dbReference type="GO" id="GO:0008270">
    <property type="term" value="F:zinc ion binding"/>
    <property type="evidence" value="ECO:0007669"/>
    <property type="project" value="UniProtKB-KW"/>
</dbReference>
<dbReference type="PANTHER" id="PTHR13555:SF67">
    <property type="entry name" value="ZINC FINGER PROTEIN 474"/>
    <property type="match status" value="1"/>
</dbReference>